<evidence type="ECO:0000313" key="2">
    <source>
        <dbReference type="EMBL" id="KAF4742580.1"/>
    </source>
</evidence>
<evidence type="ECO:0000256" key="1">
    <source>
        <dbReference type="SAM" id="MobiDB-lite"/>
    </source>
</evidence>
<feature type="non-terminal residue" evidence="2">
    <location>
        <position position="1"/>
    </location>
</feature>
<name>A0A7J6TDW5_PEROL</name>
<dbReference type="EMBL" id="JABANO010011979">
    <property type="protein sequence ID" value="KAF4742580.1"/>
    <property type="molecule type" value="Genomic_DNA"/>
</dbReference>
<accession>A0A7J6TDW5</accession>
<evidence type="ECO:0000313" key="3">
    <source>
        <dbReference type="Proteomes" id="UP000553632"/>
    </source>
</evidence>
<dbReference type="Proteomes" id="UP000553632">
    <property type="component" value="Unassembled WGS sequence"/>
</dbReference>
<dbReference type="AlphaFoldDB" id="A0A7J6TDW5"/>
<sequence length="241" mass="27109">AYWRSPRKQSPRSRSARVASPLDLDFGREWLLRRDAEISRKMIDAERRAMAECVGGGHSTDQDDRELGRDPSTFKASKPQTQLVSFKVFSPVDRPGLRRSENILEKAGLQYVGPQCFREPIPDIPATLPAILLACSRFYQIRGWKEQADKYARKRRDDGAHDCGFSPAIIRFGDDIAGDASDASQRFVQDTNTWVSRTVCIPSTGPATVLGEIVVHGIYVVRKVYEEDLLVPDGKAVESWR</sequence>
<feature type="compositionally biased region" description="Basic and acidic residues" evidence="1">
    <location>
        <begin position="60"/>
        <end position="69"/>
    </location>
</feature>
<feature type="non-terminal residue" evidence="2">
    <location>
        <position position="241"/>
    </location>
</feature>
<organism evidence="2 3">
    <name type="scientific">Perkinsus olseni</name>
    <name type="common">Perkinsus atlanticus</name>
    <dbReference type="NCBI Taxonomy" id="32597"/>
    <lineage>
        <taxon>Eukaryota</taxon>
        <taxon>Sar</taxon>
        <taxon>Alveolata</taxon>
        <taxon>Perkinsozoa</taxon>
        <taxon>Perkinsea</taxon>
        <taxon>Perkinsida</taxon>
        <taxon>Perkinsidae</taxon>
        <taxon>Perkinsus</taxon>
    </lineage>
</organism>
<protein>
    <submittedName>
        <fullName evidence="2">Uncharacterized protein</fullName>
    </submittedName>
</protein>
<reference evidence="2 3" key="1">
    <citation type="submission" date="2020-04" db="EMBL/GenBank/DDBJ databases">
        <title>Perkinsus olseni comparative genomics.</title>
        <authorList>
            <person name="Bogema D.R."/>
        </authorList>
    </citation>
    <scope>NUCLEOTIDE SEQUENCE [LARGE SCALE GENOMIC DNA]</scope>
    <source>
        <strain evidence="2 3">ATCC PRA-207</strain>
    </source>
</reference>
<proteinExistence type="predicted"/>
<comment type="caution">
    <text evidence="2">The sequence shown here is derived from an EMBL/GenBank/DDBJ whole genome shotgun (WGS) entry which is preliminary data.</text>
</comment>
<gene>
    <name evidence="2" type="ORF">FOZ63_003626</name>
</gene>
<feature type="region of interest" description="Disordered" evidence="1">
    <location>
        <begin position="53"/>
        <end position="75"/>
    </location>
</feature>
<keyword evidence="3" id="KW-1185">Reference proteome</keyword>